<dbReference type="InterPro" id="IPR025997">
    <property type="entry name" value="SBP_2_dom"/>
</dbReference>
<feature type="signal peptide" evidence="3">
    <location>
        <begin position="1"/>
        <end position="20"/>
    </location>
</feature>
<keyword evidence="6" id="KW-1185">Reference proteome</keyword>
<dbReference type="Pfam" id="PF13407">
    <property type="entry name" value="Peripla_BP_4"/>
    <property type="match status" value="1"/>
</dbReference>
<comment type="subcellular location">
    <subcellularLocation>
        <location evidence="1">Cell envelope</location>
    </subcellularLocation>
</comment>
<keyword evidence="5" id="KW-0813">Transport</keyword>
<gene>
    <name evidence="5" type="ORF">FHX72_003652</name>
</gene>
<accession>A0A7W4US76</accession>
<dbReference type="SUPFAM" id="SSF53822">
    <property type="entry name" value="Periplasmic binding protein-like I"/>
    <property type="match status" value="1"/>
</dbReference>
<dbReference type="GO" id="GO:0030246">
    <property type="term" value="F:carbohydrate binding"/>
    <property type="evidence" value="ECO:0007669"/>
    <property type="project" value="TreeGrafter"/>
</dbReference>
<dbReference type="PROSITE" id="PS51257">
    <property type="entry name" value="PROKAR_LIPOPROTEIN"/>
    <property type="match status" value="1"/>
</dbReference>
<evidence type="ECO:0000256" key="3">
    <source>
        <dbReference type="SAM" id="SignalP"/>
    </source>
</evidence>
<sequence>MKKKRLMFGLAALAMVPVFALTACSSAGGRDTGTAEDPAVAGVADTPSIKIAMITHAPPGDTFWDTVRKGAETAAAKDNVELLYSGDPESANQAQLIQQAVDQGVDGIAVTLAKGDALEDALKNAEEAGIPVVGFNGGLEEAFEFGAFTFIGQDETVAGRALGDRIAEDGYTKPLCVIQMQGHVGLEARCAGIKEKVPGTEILYVTGTDMTQVKSTITAKLQSTPDADLVVGLGAPFTLTAVDAVAETGSKAKVASFDLNADLAQAVIDGTVQFTVDQQPYLQGYLAVDSLWLYNNGGFEIGGGQPVYTGPTIIDSENAEAVLEQAEKGIR</sequence>
<dbReference type="PANTHER" id="PTHR30036">
    <property type="entry name" value="D-XYLOSE-BINDING PERIPLASMIC PROTEIN"/>
    <property type="match status" value="1"/>
</dbReference>
<comment type="similarity">
    <text evidence="2">Belongs to the bacterial solute-binding protein 2 family.</text>
</comment>
<organism evidence="5 6">
    <name type="scientific">Pseudoclavibacter helvolus</name>
    <dbReference type="NCBI Taxonomy" id="255205"/>
    <lineage>
        <taxon>Bacteria</taxon>
        <taxon>Bacillati</taxon>
        <taxon>Actinomycetota</taxon>
        <taxon>Actinomycetes</taxon>
        <taxon>Micrococcales</taxon>
        <taxon>Microbacteriaceae</taxon>
        <taxon>Pseudoclavibacter</taxon>
    </lineage>
</organism>
<feature type="chain" id="PRO_5031439395" evidence="3">
    <location>
        <begin position="21"/>
        <end position="331"/>
    </location>
</feature>
<name>A0A7W4US76_9MICO</name>
<evidence type="ECO:0000313" key="6">
    <source>
        <dbReference type="Proteomes" id="UP000545286"/>
    </source>
</evidence>
<evidence type="ECO:0000259" key="4">
    <source>
        <dbReference type="Pfam" id="PF13407"/>
    </source>
</evidence>
<dbReference type="Gene3D" id="3.40.50.2300">
    <property type="match status" value="2"/>
</dbReference>
<evidence type="ECO:0000256" key="2">
    <source>
        <dbReference type="ARBA" id="ARBA00007639"/>
    </source>
</evidence>
<evidence type="ECO:0000313" key="5">
    <source>
        <dbReference type="EMBL" id="MBB2959483.1"/>
    </source>
</evidence>
<dbReference type="EMBL" id="JACHWJ010000010">
    <property type="protein sequence ID" value="MBB2959483.1"/>
    <property type="molecule type" value="Genomic_DNA"/>
</dbReference>
<dbReference type="GO" id="GO:0030288">
    <property type="term" value="C:outer membrane-bounded periplasmic space"/>
    <property type="evidence" value="ECO:0007669"/>
    <property type="project" value="TreeGrafter"/>
</dbReference>
<proteinExistence type="inferred from homology"/>
<feature type="domain" description="Periplasmic binding protein" evidence="4">
    <location>
        <begin position="52"/>
        <end position="294"/>
    </location>
</feature>
<keyword evidence="3" id="KW-0732">Signal</keyword>
<dbReference type="AlphaFoldDB" id="A0A7W4US76"/>
<dbReference type="PANTHER" id="PTHR30036:SF7">
    <property type="entry name" value="ABC TRANSPORTER PERIPLASMIC-BINDING PROTEIN YPHF"/>
    <property type="match status" value="1"/>
</dbReference>
<protein>
    <submittedName>
        <fullName evidence="5">Simple sugar transport system substrate-binding protein</fullName>
    </submittedName>
</protein>
<keyword evidence="5" id="KW-0762">Sugar transport</keyword>
<dbReference type="InterPro" id="IPR028082">
    <property type="entry name" value="Peripla_BP_I"/>
</dbReference>
<dbReference type="InterPro" id="IPR050555">
    <property type="entry name" value="Bact_Solute-Bind_Prot2"/>
</dbReference>
<reference evidence="5 6" key="1">
    <citation type="submission" date="2020-08" db="EMBL/GenBank/DDBJ databases">
        <title>Sequencing the genomes of 1000 actinobacteria strains.</title>
        <authorList>
            <person name="Klenk H.-P."/>
        </authorList>
    </citation>
    <scope>NUCLEOTIDE SEQUENCE [LARGE SCALE GENOMIC DNA]</scope>
    <source>
        <strain evidence="5 6">DSM 20419</strain>
    </source>
</reference>
<evidence type="ECO:0000256" key="1">
    <source>
        <dbReference type="ARBA" id="ARBA00004196"/>
    </source>
</evidence>
<comment type="caution">
    <text evidence="5">The sequence shown here is derived from an EMBL/GenBank/DDBJ whole genome shotgun (WGS) entry which is preliminary data.</text>
</comment>
<dbReference type="Proteomes" id="UP000545286">
    <property type="component" value="Unassembled WGS sequence"/>
</dbReference>